<evidence type="ECO:0000256" key="1">
    <source>
        <dbReference type="ARBA" id="ARBA00022490"/>
    </source>
</evidence>
<dbReference type="GO" id="GO:0005737">
    <property type="term" value="C:cytoplasm"/>
    <property type="evidence" value="ECO:0007669"/>
    <property type="project" value="InterPro"/>
</dbReference>
<keyword evidence="1" id="KW-0963">Cytoplasm</keyword>
<dbReference type="OrthoDB" id="9778711at2"/>
<dbReference type="AlphaFoldDB" id="A0A1M6MD19"/>
<dbReference type="STRING" id="1121322.SAMN02745136_00955"/>
<dbReference type="Gene3D" id="3.20.20.70">
    <property type="entry name" value="Aldolase class I"/>
    <property type="match status" value="1"/>
</dbReference>
<dbReference type="CDD" id="cd00959">
    <property type="entry name" value="DeoC"/>
    <property type="match status" value="1"/>
</dbReference>
<reference evidence="4 5" key="1">
    <citation type="submission" date="2016-11" db="EMBL/GenBank/DDBJ databases">
        <authorList>
            <person name="Jaros S."/>
            <person name="Januszkiewicz K."/>
            <person name="Wedrychowicz H."/>
        </authorList>
    </citation>
    <scope>NUCLEOTIDE SEQUENCE [LARGE SCALE GENOMIC DNA]</scope>
    <source>
        <strain evidence="4 5">DSM 15929</strain>
    </source>
</reference>
<evidence type="ECO:0000256" key="2">
    <source>
        <dbReference type="ARBA" id="ARBA00023270"/>
    </source>
</evidence>
<evidence type="ECO:0000256" key="3">
    <source>
        <dbReference type="NCBIfam" id="TIGR00126"/>
    </source>
</evidence>
<dbReference type="EMBL" id="FRAC01000007">
    <property type="protein sequence ID" value="SHJ81345.1"/>
    <property type="molecule type" value="Genomic_DNA"/>
</dbReference>
<dbReference type="SMART" id="SM01133">
    <property type="entry name" value="DeoC"/>
    <property type="match status" value="1"/>
</dbReference>
<dbReference type="InterPro" id="IPR011343">
    <property type="entry name" value="DeoC"/>
</dbReference>
<gene>
    <name evidence="4" type="ORF">SAMN02745136_00955</name>
</gene>
<evidence type="ECO:0000313" key="4">
    <source>
        <dbReference type="EMBL" id="SHJ81345.1"/>
    </source>
</evidence>
<dbReference type="RefSeq" id="WP_073273446.1">
    <property type="nucleotide sequence ID" value="NZ_FRAC01000007.1"/>
</dbReference>
<keyword evidence="5" id="KW-1185">Reference proteome</keyword>
<dbReference type="PANTHER" id="PTHR10889">
    <property type="entry name" value="DEOXYRIBOSE-PHOSPHATE ALDOLASE"/>
    <property type="match status" value="1"/>
</dbReference>
<dbReference type="SUPFAM" id="SSF51569">
    <property type="entry name" value="Aldolase"/>
    <property type="match status" value="1"/>
</dbReference>
<dbReference type="GO" id="GO:0004139">
    <property type="term" value="F:deoxyribose-phosphate aldolase activity"/>
    <property type="evidence" value="ECO:0007669"/>
    <property type="project" value="UniProtKB-UniRule"/>
</dbReference>
<protein>
    <recommendedName>
        <fullName evidence="3">Deoxyribose-phosphate aldolase</fullName>
        <ecNumber evidence="3">4.1.2.4</ecNumber>
    </recommendedName>
</protein>
<proteinExistence type="predicted"/>
<keyword evidence="2" id="KW-0704">Schiff base</keyword>
<dbReference type="PIRSF" id="PIRSF001357">
    <property type="entry name" value="DeoC"/>
    <property type="match status" value="1"/>
</dbReference>
<dbReference type="Pfam" id="PF01791">
    <property type="entry name" value="DeoC"/>
    <property type="match status" value="1"/>
</dbReference>
<dbReference type="NCBIfam" id="TIGR00126">
    <property type="entry name" value="deoC"/>
    <property type="match status" value="1"/>
</dbReference>
<dbReference type="InterPro" id="IPR013785">
    <property type="entry name" value="Aldolase_TIM"/>
</dbReference>
<organism evidence="4 5">
    <name type="scientific">Anaerocolumna jejuensis DSM 15929</name>
    <dbReference type="NCBI Taxonomy" id="1121322"/>
    <lineage>
        <taxon>Bacteria</taxon>
        <taxon>Bacillati</taxon>
        <taxon>Bacillota</taxon>
        <taxon>Clostridia</taxon>
        <taxon>Lachnospirales</taxon>
        <taxon>Lachnospiraceae</taxon>
        <taxon>Anaerocolumna</taxon>
    </lineage>
</organism>
<name>A0A1M6MD19_9FIRM</name>
<dbReference type="InterPro" id="IPR002915">
    <property type="entry name" value="DeoC/FbaB/LacD_aldolase"/>
</dbReference>
<sequence length="228" mass="24990">MNDLGLEMLPEVIDISCVKSNHTLEDLNQMIAAANKYKFICAFALPSMTPYLIEKLKGKSRTRVGGTVGFPSGCDTTESKVFQARQLLEMGCEELDMVINITQLKIHNDEFVYQDIKAVVDTAQGIPVKTILEVTLLTEDELITACQIAERAGAAFIKTGTGWCSEPTEVQHIKLIKSVIGPRTKIKAAGGIRNLSGLLEMQKAGCDRFGISVNSALHIMEEAEKAMR</sequence>
<dbReference type="PANTHER" id="PTHR10889:SF1">
    <property type="entry name" value="DEOXYRIBOSE-PHOSPHATE ALDOLASE"/>
    <property type="match status" value="1"/>
</dbReference>
<dbReference type="EC" id="4.1.2.4" evidence="3"/>
<dbReference type="GO" id="GO:0016052">
    <property type="term" value="P:carbohydrate catabolic process"/>
    <property type="evidence" value="ECO:0007669"/>
    <property type="project" value="TreeGrafter"/>
</dbReference>
<dbReference type="Proteomes" id="UP000184386">
    <property type="component" value="Unassembled WGS sequence"/>
</dbReference>
<accession>A0A1M6MD19</accession>
<evidence type="ECO:0000313" key="5">
    <source>
        <dbReference type="Proteomes" id="UP000184386"/>
    </source>
</evidence>
<dbReference type="GO" id="GO:0009264">
    <property type="term" value="P:deoxyribonucleotide catabolic process"/>
    <property type="evidence" value="ECO:0007669"/>
    <property type="project" value="UniProtKB-UniRule"/>
</dbReference>